<proteinExistence type="predicted"/>
<gene>
    <name evidence="2" type="ORF">SKAU_G00024040</name>
</gene>
<dbReference type="PANTHER" id="PTHR47027">
    <property type="entry name" value="REVERSE TRANSCRIPTASE DOMAIN-CONTAINING PROTEIN"/>
    <property type="match status" value="1"/>
</dbReference>
<organism evidence="2 3">
    <name type="scientific">Synaphobranchus kaupii</name>
    <name type="common">Kaup's arrowtooth eel</name>
    <dbReference type="NCBI Taxonomy" id="118154"/>
    <lineage>
        <taxon>Eukaryota</taxon>
        <taxon>Metazoa</taxon>
        <taxon>Chordata</taxon>
        <taxon>Craniata</taxon>
        <taxon>Vertebrata</taxon>
        <taxon>Euteleostomi</taxon>
        <taxon>Actinopterygii</taxon>
        <taxon>Neopterygii</taxon>
        <taxon>Teleostei</taxon>
        <taxon>Anguilliformes</taxon>
        <taxon>Synaphobranchidae</taxon>
        <taxon>Synaphobranchus</taxon>
    </lineage>
</organism>
<dbReference type="PANTHER" id="PTHR47027:SF25">
    <property type="entry name" value="REVERSE TRANSCRIPTASE DOMAIN-CONTAINING PROTEIN"/>
    <property type="match status" value="1"/>
</dbReference>
<dbReference type="Pfam" id="PF00078">
    <property type="entry name" value="RVT_1"/>
    <property type="match status" value="1"/>
</dbReference>
<comment type="caution">
    <text evidence="2">The sequence shown here is derived from an EMBL/GenBank/DDBJ whole genome shotgun (WGS) entry which is preliminary data.</text>
</comment>
<evidence type="ECO:0000313" key="3">
    <source>
        <dbReference type="Proteomes" id="UP001152622"/>
    </source>
</evidence>
<evidence type="ECO:0000313" key="2">
    <source>
        <dbReference type="EMBL" id="KAJ8381626.1"/>
    </source>
</evidence>
<dbReference type="Proteomes" id="UP001152622">
    <property type="component" value="Chromosome 1"/>
</dbReference>
<dbReference type="PROSITE" id="PS50878">
    <property type="entry name" value="RT_POL"/>
    <property type="match status" value="1"/>
</dbReference>
<dbReference type="AlphaFoldDB" id="A0A9Q1JCH4"/>
<dbReference type="EMBL" id="JAINUF010000001">
    <property type="protein sequence ID" value="KAJ8381626.1"/>
    <property type="molecule type" value="Genomic_DNA"/>
</dbReference>
<evidence type="ECO:0000259" key="1">
    <source>
        <dbReference type="PROSITE" id="PS50878"/>
    </source>
</evidence>
<sequence>MSARRDKRAFIENLASEAEKAAAYGNLGTVYKITKRLCGKCTYQTTPVKDKNGNICTPEREQAARWVQHFQEVLNLPEPEQPANIITTDDTLEINTSAPDYDEVRTAILAQKSGKACGIDATHAEMLKADISTSTRVLTDLFQTIWNNDTIPEDWSKGLIAKIPKKSGVRQGCIISPILFLITIDWITTNTIANKPRGIQWTLFSQLEDLDFADDLAILSTNHSNIQAKTDRLINFVRQVGLSINISKTQVMYVNSTPTAPILVNGELLEFVEDSGAQKDIKAGLGKAQGAFSQLRSIWRSKQCTTAMSSLFCCMVQRAGEWSKQT</sequence>
<dbReference type="SUPFAM" id="SSF56672">
    <property type="entry name" value="DNA/RNA polymerases"/>
    <property type="match status" value="1"/>
</dbReference>
<dbReference type="InterPro" id="IPR043502">
    <property type="entry name" value="DNA/RNA_pol_sf"/>
</dbReference>
<keyword evidence="3" id="KW-1185">Reference proteome</keyword>
<protein>
    <recommendedName>
        <fullName evidence="1">Reverse transcriptase domain-containing protein</fullName>
    </recommendedName>
</protein>
<reference evidence="2" key="1">
    <citation type="journal article" date="2023" name="Science">
        <title>Genome structures resolve the early diversification of teleost fishes.</title>
        <authorList>
            <person name="Parey E."/>
            <person name="Louis A."/>
            <person name="Montfort J."/>
            <person name="Bouchez O."/>
            <person name="Roques C."/>
            <person name="Iampietro C."/>
            <person name="Lluch J."/>
            <person name="Castinel A."/>
            <person name="Donnadieu C."/>
            <person name="Desvignes T."/>
            <person name="Floi Bucao C."/>
            <person name="Jouanno E."/>
            <person name="Wen M."/>
            <person name="Mejri S."/>
            <person name="Dirks R."/>
            <person name="Jansen H."/>
            <person name="Henkel C."/>
            <person name="Chen W.J."/>
            <person name="Zahm M."/>
            <person name="Cabau C."/>
            <person name="Klopp C."/>
            <person name="Thompson A.W."/>
            <person name="Robinson-Rechavi M."/>
            <person name="Braasch I."/>
            <person name="Lecointre G."/>
            <person name="Bobe J."/>
            <person name="Postlethwait J.H."/>
            <person name="Berthelot C."/>
            <person name="Roest Crollius H."/>
            <person name="Guiguen Y."/>
        </authorList>
    </citation>
    <scope>NUCLEOTIDE SEQUENCE</scope>
    <source>
        <strain evidence="2">WJC10195</strain>
    </source>
</reference>
<name>A0A9Q1JCH4_SYNKA</name>
<dbReference type="OrthoDB" id="410381at2759"/>
<accession>A0A9Q1JCH4</accession>
<dbReference type="InterPro" id="IPR000477">
    <property type="entry name" value="RT_dom"/>
</dbReference>
<feature type="domain" description="Reverse transcriptase" evidence="1">
    <location>
        <begin position="1"/>
        <end position="269"/>
    </location>
</feature>